<evidence type="ECO:0000313" key="2">
    <source>
        <dbReference type="EMBL" id="KKT36558.1"/>
    </source>
</evidence>
<feature type="signal peptide" evidence="1">
    <location>
        <begin position="1"/>
        <end position="35"/>
    </location>
</feature>
<sequence length="160" mass="17081">MARPIREGEAKMKKLIGTLIGIVFAFMFSATSAMAGSVSVYANPHNDAKYANGAGASVGLDVTKNVDVSLNYLDTNARHGGKKIFDARVGVSAPIAGNLSALAEAGYGSVHKADANVFPVALGLKYTMAEKLFLVVKGTRYFKDDDQQREQWTFGLGVNF</sequence>
<organism evidence="2 3">
    <name type="scientific">Candidatus Nomurabacteria bacterium GW2011_GWB1_44_12</name>
    <dbReference type="NCBI Taxonomy" id="1618748"/>
    <lineage>
        <taxon>Bacteria</taxon>
        <taxon>Candidatus Nomuraibacteriota</taxon>
    </lineage>
</organism>
<keyword evidence="1" id="KW-0732">Signal</keyword>
<dbReference type="AlphaFoldDB" id="A0A837I756"/>
<dbReference type="SUPFAM" id="SSF56925">
    <property type="entry name" value="OMPA-like"/>
    <property type="match status" value="1"/>
</dbReference>
<dbReference type="Proteomes" id="UP000033815">
    <property type="component" value="Unassembled WGS sequence"/>
</dbReference>
<dbReference type="InterPro" id="IPR011250">
    <property type="entry name" value="OMP/PagP_B-barrel"/>
</dbReference>
<feature type="chain" id="PRO_5032722029" description="Outer membrane protein beta-barrel domain-containing protein" evidence="1">
    <location>
        <begin position="36"/>
        <end position="160"/>
    </location>
</feature>
<accession>A0A837I756</accession>
<dbReference type="EMBL" id="LCHP01000005">
    <property type="protein sequence ID" value="KKT36558.1"/>
    <property type="molecule type" value="Genomic_DNA"/>
</dbReference>
<reference evidence="2 3" key="1">
    <citation type="journal article" date="2015" name="Nature">
        <title>rRNA introns, odd ribosomes, and small enigmatic genomes across a large radiation of phyla.</title>
        <authorList>
            <person name="Brown C.T."/>
            <person name="Hug L.A."/>
            <person name="Thomas B.C."/>
            <person name="Sharon I."/>
            <person name="Castelle C.J."/>
            <person name="Singh A."/>
            <person name="Wilkins M.J."/>
            <person name="Williams K.H."/>
            <person name="Banfield J.F."/>
        </authorList>
    </citation>
    <scope>NUCLEOTIDE SEQUENCE [LARGE SCALE GENOMIC DNA]</scope>
</reference>
<evidence type="ECO:0000313" key="3">
    <source>
        <dbReference type="Proteomes" id="UP000033815"/>
    </source>
</evidence>
<evidence type="ECO:0000256" key="1">
    <source>
        <dbReference type="SAM" id="SignalP"/>
    </source>
</evidence>
<gene>
    <name evidence="2" type="ORF">UW25_C0005G0040</name>
</gene>
<comment type="caution">
    <text evidence="2">The sequence shown here is derived from an EMBL/GenBank/DDBJ whole genome shotgun (WGS) entry which is preliminary data.</text>
</comment>
<protein>
    <recommendedName>
        <fullName evidence="4">Outer membrane protein beta-barrel domain-containing protein</fullName>
    </recommendedName>
</protein>
<name>A0A837I756_9BACT</name>
<evidence type="ECO:0008006" key="4">
    <source>
        <dbReference type="Google" id="ProtNLM"/>
    </source>
</evidence>
<proteinExistence type="predicted"/>